<keyword evidence="1" id="KW-0732">Signal</keyword>
<evidence type="ECO:0000259" key="3">
    <source>
        <dbReference type="Pfam" id="PF06863"/>
    </source>
</evidence>
<evidence type="ECO:0000313" key="4">
    <source>
        <dbReference type="EMBL" id="MBD3848535.1"/>
    </source>
</evidence>
<dbReference type="Gene3D" id="2.60.120.600">
    <property type="entry name" value="Domain of unknown function DUF1214, C-terminal domain"/>
    <property type="match status" value="1"/>
</dbReference>
<dbReference type="InterPro" id="IPR037050">
    <property type="entry name" value="DUF1254_sf"/>
</dbReference>
<feature type="domain" description="DUF1254" evidence="3">
    <location>
        <begin position="51"/>
        <end position="121"/>
    </location>
</feature>
<feature type="domain" description="DUF1214" evidence="2">
    <location>
        <begin position="236"/>
        <end position="320"/>
    </location>
</feature>
<comment type="caution">
    <text evidence="4">The sequence shown here is derived from an EMBL/GenBank/DDBJ whole genome shotgun (WGS) entry which is preliminary data.</text>
</comment>
<feature type="chain" id="PRO_5037427232" evidence="1">
    <location>
        <begin position="22"/>
        <end position="338"/>
    </location>
</feature>
<dbReference type="PANTHER" id="PTHR36509">
    <property type="entry name" value="BLL3101 PROTEIN"/>
    <property type="match status" value="1"/>
</dbReference>
<evidence type="ECO:0000259" key="2">
    <source>
        <dbReference type="Pfam" id="PF06742"/>
    </source>
</evidence>
<feature type="signal peptide" evidence="1">
    <location>
        <begin position="1"/>
        <end position="21"/>
    </location>
</feature>
<dbReference type="SUPFAM" id="SSF160935">
    <property type="entry name" value="VPA0735-like"/>
    <property type="match status" value="1"/>
</dbReference>
<keyword evidence="5" id="KW-1185">Reference proteome</keyword>
<dbReference type="Pfam" id="PF06742">
    <property type="entry name" value="DUF1214"/>
    <property type="match status" value="1"/>
</dbReference>
<dbReference type="PANTHER" id="PTHR36509:SF2">
    <property type="entry name" value="BLL3101 PROTEIN"/>
    <property type="match status" value="1"/>
</dbReference>
<dbReference type="Proteomes" id="UP000619295">
    <property type="component" value="Unassembled WGS sequence"/>
</dbReference>
<protein>
    <submittedName>
        <fullName evidence="4">DUF1254 domain-containing protein</fullName>
    </submittedName>
</protein>
<evidence type="ECO:0000256" key="1">
    <source>
        <dbReference type="SAM" id="SignalP"/>
    </source>
</evidence>
<proteinExistence type="predicted"/>
<dbReference type="Gene3D" id="2.60.40.1610">
    <property type="entry name" value="Domain of unknown function DUF1254"/>
    <property type="match status" value="1"/>
</dbReference>
<dbReference type="InterPro" id="IPR010679">
    <property type="entry name" value="DUF1254"/>
</dbReference>
<dbReference type="AlphaFoldDB" id="A0A927ED20"/>
<sequence length="338" mass="37116">MRMTLLSSLSFLVLAPCVAFAQPVAVNVDNFKRAESDFYMAKTVDAGALGKFVHNRTPTPIDKQPVVRMNRDTLYSQAIFDLDAGPVTITLPDAGKRFVSMQVISEDHYTPMVVYKPGRTTLTRDKVGTRYVFVAVRILVDPNDSKDLAQVHALQDALKVQQKSVGKFEAPNWDLAQQKKIREALETLSAASGDFSNAFGPKGKVDPVKHLLGTASGWGGNPDKDASYPSVTPAKNDGKTVYKLRLKDVPVDAFWSISVYNDKGFFQKNDYDAYSVNSITGTKSADGAIDIQFGGCDGKIANCLPITEGWNYTFRLYRPRAAYLNGTWKLPVAQPASS</sequence>
<dbReference type="InterPro" id="IPR010621">
    <property type="entry name" value="DUF1214"/>
</dbReference>
<dbReference type="EMBL" id="JACXWY010000019">
    <property type="protein sequence ID" value="MBD3848535.1"/>
    <property type="molecule type" value="Genomic_DNA"/>
</dbReference>
<dbReference type="InterPro" id="IPR037049">
    <property type="entry name" value="DUF1214_C_sf"/>
</dbReference>
<organism evidence="4 5">
    <name type="scientific">Bosea spartocytisi</name>
    <dbReference type="NCBI Taxonomy" id="2773451"/>
    <lineage>
        <taxon>Bacteria</taxon>
        <taxon>Pseudomonadati</taxon>
        <taxon>Pseudomonadota</taxon>
        <taxon>Alphaproteobacteria</taxon>
        <taxon>Hyphomicrobiales</taxon>
        <taxon>Boseaceae</taxon>
        <taxon>Bosea</taxon>
    </lineage>
</organism>
<name>A0A927ED20_9HYPH</name>
<accession>A0A927ED20</accession>
<reference evidence="4" key="1">
    <citation type="submission" date="2020-09" db="EMBL/GenBank/DDBJ databases">
        <title>Bosea spartocytisi sp. nov. a root nodule endophyte of Spartocytisus supranubius in the high mountain ecosystem fo the Teide National Park (Canary Islands, Spain).</title>
        <authorList>
            <person name="Pulido-Suarez L."/>
            <person name="Peix A."/>
            <person name="Igual J.M."/>
            <person name="Socas-Perez N."/>
            <person name="Velazquez E."/>
            <person name="Flores-Felix J.D."/>
            <person name="Leon-Barrios M."/>
        </authorList>
    </citation>
    <scope>NUCLEOTIDE SEQUENCE</scope>
    <source>
        <strain evidence="4">SSUT16</strain>
    </source>
</reference>
<dbReference type="Pfam" id="PF06863">
    <property type="entry name" value="DUF1254"/>
    <property type="match status" value="1"/>
</dbReference>
<gene>
    <name evidence="4" type="ORF">IED13_22790</name>
</gene>
<evidence type="ECO:0000313" key="5">
    <source>
        <dbReference type="Proteomes" id="UP000619295"/>
    </source>
</evidence>